<evidence type="ECO:0008006" key="3">
    <source>
        <dbReference type="Google" id="ProtNLM"/>
    </source>
</evidence>
<gene>
    <name evidence="1" type="ORF">ACFQKD_09970</name>
</gene>
<dbReference type="SUPFAM" id="SSF159894">
    <property type="entry name" value="YgaC/TfoX-N like"/>
    <property type="match status" value="1"/>
</dbReference>
<dbReference type="GeneID" id="79271460"/>
<protein>
    <recommendedName>
        <fullName evidence="3">YjbR protein</fullName>
    </recommendedName>
</protein>
<accession>A0ABD5WW02</accession>
<dbReference type="Gene3D" id="3.30.1460.30">
    <property type="entry name" value="YgaC/TfoX-N like chaperone"/>
    <property type="match status" value="1"/>
</dbReference>
<evidence type="ECO:0000313" key="1">
    <source>
        <dbReference type="EMBL" id="MFC7097630.1"/>
    </source>
</evidence>
<dbReference type="Proteomes" id="UP001596388">
    <property type="component" value="Unassembled WGS sequence"/>
</dbReference>
<dbReference type="AlphaFoldDB" id="A0ABD5WW02"/>
<proteinExistence type="predicted"/>
<sequence>MTPSGYYDEEVAGDLRAQCDRVIENWPGVAHTTMFGCPSYTADGTLFAVVSTQGVALTRLPDDDREHLAAEFPVEPFAAGARTVDRWAVLPPATATDCDLDRYLRASYEAARSV</sequence>
<dbReference type="EMBL" id="JBHTAG010000003">
    <property type="protein sequence ID" value="MFC7097630.1"/>
    <property type="molecule type" value="Genomic_DNA"/>
</dbReference>
<comment type="caution">
    <text evidence="1">The sequence shown here is derived from an EMBL/GenBank/DDBJ whole genome shotgun (WGS) entry which is preliminary data.</text>
</comment>
<keyword evidence="2" id="KW-1185">Reference proteome</keyword>
<organism evidence="1 2">
    <name type="scientific">Halobaculum marinum</name>
    <dbReference type="NCBI Taxonomy" id="3031996"/>
    <lineage>
        <taxon>Archaea</taxon>
        <taxon>Methanobacteriati</taxon>
        <taxon>Methanobacteriota</taxon>
        <taxon>Stenosarchaea group</taxon>
        <taxon>Halobacteria</taxon>
        <taxon>Halobacteriales</taxon>
        <taxon>Haloferacaceae</taxon>
        <taxon>Halobaculum</taxon>
    </lineage>
</organism>
<evidence type="ECO:0000313" key="2">
    <source>
        <dbReference type="Proteomes" id="UP001596388"/>
    </source>
</evidence>
<name>A0ABD5WW02_9EURY</name>
<reference evidence="1 2" key="1">
    <citation type="journal article" date="2019" name="Int. J. Syst. Evol. Microbiol.">
        <title>The Global Catalogue of Microorganisms (GCM) 10K type strain sequencing project: providing services to taxonomists for standard genome sequencing and annotation.</title>
        <authorList>
            <consortium name="The Broad Institute Genomics Platform"/>
            <consortium name="The Broad Institute Genome Sequencing Center for Infectious Disease"/>
            <person name="Wu L."/>
            <person name="Ma J."/>
        </authorList>
    </citation>
    <scope>NUCLEOTIDE SEQUENCE [LARGE SCALE GENOMIC DNA]</scope>
    <source>
        <strain evidence="1 2">DT55</strain>
    </source>
</reference>
<dbReference type="RefSeq" id="WP_276237877.1">
    <property type="nucleotide sequence ID" value="NZ_CP119989.1"/>
</dbReference>